<dbReference type="STRING" id="158787.BSCA_0597"/>
<dbReference type="NCBIfam" id="NF033902">
    <property type="entry name" value="iso_D2_wall_anc"/>
    <property type="match status" value="1"/>
</dbReference>
<dbReference type="Pfam" id="PF00746">
    <property type="entry name" value="Gram_pos_anchor"/>
    <property type="match status" value="1"/>
</dbReference>
<dbReference type="AlphaFoldDB" id="A0A087DJ65"/>
<evidence type="ECO:0000256" key="1">
    <source>
        <dbReference type="ARBA" id="ARBA00022512"/>
    </source>
</evidence>
<evidence type="ECO:0000259" key="7">
    <source>
        <dbReference type="Pfam" id="PF00746"/>
    </source>
</evidence>
<dbReference type="NCBIfam" id="TIGR04226">
    <property type="entry name" value="RrgB_K2N_iso_D2"/>
    <property type="match status" value="1"/>
</dbReference>
<keyword evidence="1" id="KW-0134">Cell wall</keyword>
<evidence type="ECO:0000256" key="2">
    <source>
        <dbReference type="ARBA" id="ARBA00022525"/>
    </source>
</evidence>
<comment type="caution">
    <text evidence="9">The sequence shown here is derived from an EMBL/GenBank/DDBJ whole genome shotgun (WGS) entry which is preliminary data.</text>
</comment>
<evidence type="ECO:0000256" key="6">
    <source>
        <dbReference type="SAM" id="SignalP"/>
    </source>
</evidence>
<dbReference type="Gene3D" id="2.60.40.10">
    <property type="entry name" value="Immunoglobulins"/>
    <property type="match status" value="1"/>
</dbReference>
<dbReference type="OrthoDB" id="3240140at2"/>
<organism evidence="9 10">
    <name type="scientific">Bifidobacterium scardovii</name>
    <dbReference type="NCBI Taxonomy" id="158787"/>
    <lineage>
        <taxon>Bacteria</taxon>
        <taxon>Bacillati</taxon>
        <taxon>Actinomycetota</taxon>
        <taxon>Actinomycetes</taxon>
        <taxon>Bifidobacteriales</taxon>
        <taxon>Bifidobacteriaceae</taxon>
        <taxon>Bifidobacterium</taxon>
    </lineage>
</organism>
<feature type="domain" description="Gram-positive cocci surface proteins LPxTG" evidence="7">
    <location>
        <begin position="514"/>
        <end position="553"/>
    </location>
</feature>
<dbReference type="NCBIfam" id="TIGR01167">
    <property type="entry name" value="LPXTG_anchor"/>
    <property type="match status" value="1"/>
</dbReference>
<dbReference type="InterPro" id="IPR019931">
    <property type="entry name" value="LPXTG_anchor"/>
</dbReference>
<dbReference type="InterPro" id="IPR026466">
    <property type="entry name" value="Fim_isopep_form_D2_dom"/>
</dbReference>
<keyword evidence="10" id="KW-1185">Reference proteome</keyword>
<accession>A0A087DJ65</accession>
<evidence type="ECO:0000256" key="4">
    <source>
        <dbReference type="ARBA" id="ARBA00023088"/>
    </source>
</evidence>
<keyword evidence="5" id="KW-1133">Transmembrane helix</keyword>
<feature type="domain" description="SpaA-like prealbumin fold" evidence="8">
    <location>
        <begin position="391"/>
        <end position="490"/>
    </location>
</feature>
<evidence type="ECO:0000256" key="3">
    <source>
        <dbReference type="ARBA" id="ARBA00022729"/>
    </source>
</evidence>
<evidence type="ECO:0000313" key="10">
    <source>
        <dbReference type="Proteomes" id="UP000029033"/>
    </source>
</evidence>
<keyword evidence="3 6" id="KW-0732">Signal</keyword>
<keyword evidence="4" id="KW-0572">Peptidoglycan-anchor</keyword>
<gene>
    <name evidence="9" type="ORF">BSCA_0597</name>
</gene>
<dbReference type="GO" id="GO:0005975">
    <property type="term" value="P:carbohydrate metabolic process"/>
    <property type="evidence" value="ECO:0007669"/>
    <property type="project" value="UniProtKB-ARBA"/>
</dbReference>
<dbReference type="eggNOG" id="COG4932">
    <property type="taxonomic scope" value="Bacteria"/>
</dbReference>
<dbReference type="InterPro" id="IPR013783">
    <property type="entry name" value="Ig-like_fold"/>
</dbReference>
<evidence type="ECO:0000256" key="5">
    <source>
        <dbReference type="SAM" id="Phobius"/>
    </source>
</evidence>
<dbReference type="EMBL" id="JGZO01000002">
    <property type="protein sequence ID" value="KFI95565.1"/>
    <property type="molecule type" value="Genomic_DNA"/>
</dbReference>
<sequence length="558" mass="58130">MRMRKLFAGVVAAATMLGGLALGASTANAADGEVTITVNNAQAGHTYTPYQFATFGAPQQVDGKTYVEVKVADEAWNTALETALTTSTAAQGQPSNALVTKGTDGKYTAGAQDVSSYSSNWAAYVATLTPAQLRQFAALLTAPTGTQASGAALTPSEEQQGTSQNITTAGEGWYLVTDSYKSGDTAVFGLNAIVATSINGVTGDFVTGDEQTGQGNITALGAFNAKNENIPTVDKTVADAANPNVDFNGQTVKIGQKLSFAVKGYIPSTASGYDSYPYYIKDVASKGLTVNNGVEVYASDDANLDTAADTLLPANAYTLVGPTVQNDTTTLTEVSFTDAKSYAGKYIFVTYTATVNADVLENANKVTNEAQVSRDNQNWSDPKKTENDTLSFEFTKTNKDGSEKLEGATFSIKDGQTALRFVALATKGEYRLATSDDTNTVNVVTSPASGKIVVKGLAAGTYTVTEETAPAGYSSTFKPTFTVTIAKGQAQVLTETGSVKYGLVDSVKNEVHNVKNVSELPLTGAAGTALFTVIGLLLAGAAATVALKSRETKRALRA</sequence>
<feature type="transmembrane region" description="Helical" evidence="5">
    <location>
        <begin position="525"/>
        <end position="547"/>
    </location>
</feature>
<evidence type="ECO:0000313" key="9">
    <source>
        <dbReference type="EMBL" id="KFI95565.1"/>
    </source>
</evidence>
<dbReference type="Proteomes" id="UP000029033">
    <property type="component" value="Unassembled WGS sequence"/>
</dbReference>
<feature type="chain" id="PRO_5001820190" evidence="6">
    <location>
        <begin position="30"/>
        <end position="558"/>
    </location>
</feature>
<protein>
    <submittedName>
        <fullName evidence="9">Cell surface protein fimafimbrial subunit</fullName>
    </submittedName>
</protein>
<keyword evidence="2" id="KW-0964">Secreted</keyword>
<dbReference type="Pfam" id="PF17802">
    <property type="entry name" value="SpaA"/>
    <property type="match status" value="1"/>
</dbReference>
<keyword evidence="5" id="KW-0472">Membrane</keyword>
<evidence type="ECO:0000259" key="8">
    <source>
        <dbReference type="Pfam" id="PF17802"/>
    </source>
</evidence>
<dbReference type="Gene3D" id="2.60.40.740">
    <property type="match status" value="1"/>
</dbReference>
<dbReference type="InterPro" id="IPR048052">
    <property type="entry name" value="FM1-like"/>
</dbReference>
<dbReference type="InterPro" id="IPR041033">
    <property type="entry name" value="SpaA_PFL_dom_1"/>
</dbReference>
<name>A0A087DJ65_9BIFI</name>
<feature type="signal peptide" evidence="6">
    <location>
        <begin position="1"/>
        <end position="29"/>
    </location>
</feature>
<reference evidence="9 10" key="1">
    <citation type="submission" date="2014-03" db="EMBL/GenBank/DDBJ databases">
        <title>Genomics of Bifidobacteria.</title>
        <authorList>
            <person name="Ventura M."/>
            <person name="Milani C."/>
            <person name="Lugli G.A."/>
        </authorList>
    </citation>
    <scope>NUCLEOTIDE SEQUENCE [LARGE SCALE GENOMIC DNA]</scope>
    <source>
        <strain evidence="9 10">LMG 21589</strain>
    </source>
</reference>
<keyword evidence="5" id="KW-0812">Transmembrane</keyword>
<proteinExistence type="predicted"/>